<dbReference type="Proteomes" id="UP000026960">
    <property type="component" value="Chromosome 2"/>
</dbReference>
<reference evidence="3" key="1">
    <citation type="journal article" date="2009" name="Rice">
        <title>De Novo Next Generation Sequencing of Plant Genomes.</title>
        <authorList>
            <person name="Rounsley S."/>
            <person name="Marri P.R."/>
            <person name="Yu Y."/>
            <person name="He R."/>
            <person name="Sisneros N."/>
            <person name="Goicoechea J.L."/>
            <person name="Lee S.J."/>
            <person name="Angelova A."/>
            <person name="Kudrna D."/>
            <person name="Luo M."/>
            <person name="Affourtit J."/>
            <person name="Desany B."/>
            <person name="Knight J."/>
            <person name="Niazi F."/>
            <person name="Egholm M."/>
            <person name="Wing R.A."/>
        </authorList>
    </citation>
    <scope>NUCLEOTIDE SEQUENCE [LARGE SCALE GENOMIC DNA]</scope>
    <source>
        <strain evidence="3">cv. IRGC 105608</strain>
    </source>
</reference>
<dbReference type="Gramene" id="OBART02G21430.2">
    <property type="protein sequence ID" value="OBART02G21430.2"/>
    <property type="gene ID" value="OBART02G21430"/>
</dbReference>
<sequence length="552" mass="60707">MRHCTESLKPSNPSAIKSLCFTAVFWHCLCAALRCVRDSRSDARARERHQMLPSRPRSGSWGGGTRSSPVSTPRSRHERSKSVATIFSPSSPEVTHWLVQSYGGVVMEMEEKKTSCTLQEVDGLRQSDGGVDKEVVGGDAACSDDRVRLLEREVATAKATEMKMLESLIQQTKEMEQAKIALEEAKLEVATLRQQQGRAPAAEPAAAAQWSVMDLMFGGVDEEINGLRAKLRAAVQAEEKSRKAADDLTAALSAVTMEAKQVKAWLSDAQAELEDANAEVDRLRESLHAAEAELWSTTEQLDGLTSDWKEAAVSWRAREKVLLARVRAAEDEAHAAGQENVELAELHRVVDDENGSLRRALERAVEEVNAANESLELATGENSKLQDAVAEKESAMEALRQENESLKASEAEARGRAKELDGQLAAARKAADHGHGAGELAAAADPLSSLHKWRGDMHGKLSAAFLDSNRVMAGRKDRMFASLSNIAELKSAAAAAAMDDFDYEFDHFDGGQYGDLDHAMKQKKRRSILRKFGDFFRRRSLYKRNLAPVIHY</sequence>
<accession>A0A0D3F6Q3</accession>
<dbReference type="EnsemblPlants" id="OBART02G21430.2">
    <property type="protein sequence ID" value="OBART02G21430.2"/>
    <property type="gene ID" value="OBART02G21430"/>
</dbReference>
<evidence type="ECO:0000256" key="2">
    <source>
        <dbReference type="SAM" id="MobiDB-lite"/>
    </source>
</evidence>
<feature type="region of interest" description="Disordered" evidence="2">
    <location>
        <begin position="44"/>
        <end position="84"/>
    </location>
</feature>
<protein>
    <submittedName>
        <fullName evidence="3">Uncharacterized protein</fullName>
    </submittedName>
</protein>
<feature type="coiled-coil region" evidence="1">
    <location>
        <begin position="354"/>
        <end position="416"/>
    </location>
</feature>
<dbReference type="AlphaFoldDB" id="A0A0D3F6Q3"/>
<dbReference type="PANTHER" id="PTHR35164:SF5">
    <property type="entry name" value="OS02G0572600 PROTEIN"/>
    <property type="match status" value="1"/>
</dbReference>
<dbReference type="STRING" id="65489.A0A0D3F6Q3"/>
<reference evidence="3" key="2">
    <citation type="submission" date="2015-03" db="UniProtKB">
        <authorList>
            <consortium name="EnsemblPlants"/>
        </authorList>
    </citation>
    <scope>IDENTIFICATION</scope>
</reference>
<keyword evidence="1" id="KW-0175">Coiled coil</keyword>
<dbReference type="PaxDb" id="65489-OBART02G21430.2"/>
<evidence type="ECO:0000313" key="3">
    <source>
        <dbReference type="EnsemblPlants" id="OBART02G21430.2"/>
    </source>
</evidence>
<dbReference type="PANTHER" id="PTHR35164">
    <property type="entry name" value="EXPRESSED PROTEIN"/>
    <property type="match status" value="1"/>
</dbReference>
<evidence type="ECO:0000313" key="4">
    <source>
        <dbReference type="Proteomes" id="UP000026960"/>
    </source>
</evidence>
<evidence type="ECO:0000256" key="1">
    <source>
        <dbReference type="SAM" id="Coils"/>
    </source>
</evidence>
<name>A0A0D3F6Q3_9ORYZ</name>
<feature type="coiled-coil region" evidence="1">
    <location>
        <begin position="165"/>
        <end position="195"/>
    </location>
</feature>
<proteinExistence type="predicted"/>
<organism evidence="3">
    <name type="scientific">Oryza barthii</name>
    <dbReference type="NCBI Taxonomy" id="65489"/>
    <lineage>
        <taxon>Eukaryota</taxon>
        <taxon>Viridiplantae</taxon>
        <taxon>Streptophyta</taxon>
        <taxon>Embryophyta</taxon>
        <taxon>Tracheophyta</taxon>
        <taxon>Spermatophyta</taxon>
        <taxon>Magnoliopsida</taxon>
        <taxon>Liliopsida</taxon>
        <taxon>Poales</taxon>
        <taxon>Poaceae</taxon>
        <taxon>BOP clade</taxon>
        <taxon>Oryzoideae</taxon>
        <taxon>Oryzeae</taxon>
        <taxon>Oryzinae</taxon>
        <taxon>Oryza</taxon>
    </lineage>
</organism>
<dbReference type="eggNOG" id="ENOG502QSRG">
    <property type="taxonomic scope" value="Eukaryota"/>
</dbReference>
<keyword evidence="4" id="KW-1185">Reference proteome</keyword>
<feature type="coiled-coil region" evidence="1">
    <location>
        <begin position="259"/>
        <end position="300"/>
    </location>
</feature>